<feature type="modified residue" description="N6-(pyridoxal phosphate)lysine" evidence="13 14">
    <location>
        <position position="83"/>
    </location>
</feature>
<dbReference type="PRINTS" id="PR01181">
    <property type="entry name" value="DAPDCRBXLASE"/>
</dbReference>
<evidence type="ECO:0000256" key="4">
    <source>
        <dbReference type="ARBA" id="ARBA00022793"/>
    </source>
</evidence>
<dbReference type="PANTHER" id="PTHR43727">
    <property type="entry name" value="DIAMINOPIMELATE DECARBOXYLASE"/>
    <property type="match status" value="1"/>
</dbReference>
<dbReference type="NCBIfam" id="TIGR01048">
    <property type="entry name" value="lysA"/>
    <property type="match status" value="1"/>
</dbReference>
<dbReference type="InterPro" id="IPR022653">
    <property type="entry name" value="De-COase2_pyr-phos_BS"/>
</dbReference>
<dbReference type="InterPro" id="IPR022657">
    <property type="entry name" value="De-COase2_CS"/>
</dbReference>
<feature type="domain" description="Orn/DAP/Arg decarboxylase 2 C-terminal" evidence="16">
    <location>
        <begin position="53"/>
        <end position="392"/>
    </location>
</feature>
<dbReference type="FunFam" id="2.40.37.10:FF:000003">
    <property type="entry name" value="Diaminopimelate decarboxylase"/>
    <property type="match status" value="1"/>
</dbReference>
<dbReference type="Proteomes" id="UP000004827">
    <property type="component" value="Unassembled WGS sequence"/>
</dbReference>
<dbReference type="PANTHER" id="PTHR43727:SF2">
    <property type="entry name" value="GROUP IV DECARBOXYLASE"/>
    <property type="match status" value="1"/>
</dbReference>
<evidence type="ECO:0000256" key="5">
    <source>
        <dbReference type="ARBA" id="ARBA00022898"/>
    </source>
</evidence>
<reference evidence="18 19" key="1">
    <citation type="journal article" date="2009" name="BMC Evol. Biol.">
        <title>Genomic taxonomy of Vibrios.</title>
        <authorList>
            <person name="Thompson C.C."/>
            <person name="Vicente A.C."/>
            <person name="Souza R.C."/>
            <person name="Vasconcelos A.T."/>
            <person name="Vesth T."/>
            <person name="Alves N.Jr."/>
            <person name="Ussery D.W."/>
            <person name="Iida T."/>
            <person name="Thompson F.L."/>
        </authorList>
    </citation>
    <scope>NUCLEOTIDE SEQUENCE [LARGE SCALE GENOMIC DNA]</scope>
    <source>
        <strain evidence="18 19">VM603</strain>
    </source>
</reference>
<comment type="caution">
    <text evidence="18">The sequence shown here is derived from an EMBL/GenBank/DDBJ whole genome shotgun (WGS) entry which is preliminary data.</text>
</comment>
<dbReference type="GO" id="GO:0009089">
    <property type="term" value="P:lysine biosynthetic process via diaminopimelate"/>
    <property type="evidence" value="ECO:0007669"/>
    <property type="project" value="UniProtKB-UniRule"/>
</dbReference>
<name>D2YCP3_VIBMI</name>
<feature type="binding site" evidence="13">
    <location>
        <position position="394"/>
    </location>
    <ligand>
        <name>substrate</name>
    </ligand>
</feature>
<organism evidence="18 19">
    <name type="scientific">Vibrio mimicus VM603</name>
    <dbReference type="NCBI Taxonomy" id="671074"/>
    <lineage>
        <taxon>Bacteria</taxon>
        <taxon>Pseudomonadati</taxon>
        <taxon>Pseudomonadota</taxon>
        <taxon>Gammaproteobacteria</taxon>
        <taxon>Vibrionales</taxon>
        <taxon>Vibrionaceae</taxon>
        <taxon>Vibrio</taxon>
    </lineage>
</organism>
<dbReference type="SUPFAM" id="SSF51419">
    <property type="entry name" value="PLP-binding barrel"/>
    <property type="match status" value="1"/>
</dbReference>
<dbReference type="Pfam" id="PF02784">
    <property type="entry name" value="Orn_Arg_deC_N"/>
    <property type="match status" value="1"/>
</dbReference>
<proteinExistence type="inferred from homology"/>
<feature type="domain" description="Orn/DAP/Arg decarboxylase 2 N-terminal" evidence="17">
    <location>
        <begin position="58"/>
        <end position="304"/>
    </location>
</feature>
<dbReference type="InterPro" id="IPR029066">
    <property type="entry name" value="PLP-binding_barrel"/>
</dbReference>
<dbReference type="InterPro" id="IPR000183">
    <property type="entry name" value="Orn/DAP/Arg_de-COase"/>
</dbReference>
<dbReference type="SUPFAM" id="SSF50621">
    <property type="entry name" value="Alanine racemase C-terminal domain-like"/>
    <property type="match status" value="1"/>
</dbReference>
<feature type="binding site" evidence="13">
    <location>
        <position position="336"/>
    </location>
    <ligand>
        <name>substrate</name>
    </ligand>
</feature>
<keyword evidence="5 13" id="KW-0663">Pyridoxal phosphate</keyword>
<dbReference type="PRINTS" id="PR01179">
    <property type="entry name" value="ODADCRBXLASE"/>
</dbReference>
<feature type="active site" description="Proton donor" evidence="14">
    <location>
        <position position="366"/>
    </location>
</feature>
<evidence type="ECO:0000259" key="16">
    <source>
        <dbReference type="Pfam" id="PF00278"/>
    </source>
</evidence>
<dbReference type="InterPro" id="IPR022644">
    <property type="entry name" value="De-COase2_N"/>
</dbReference>
<comment type="catalytic activity">
    <reaction evidence="8 13 15">
        <text>meso-2,6-diaminopimelate + H(+) = L-lysine + CO2</text>
        <dbReference type="Rhea" id="RHEA:15101"/>
        <dbReference type="ChEBI" id="CHEBI:15378"/>
        <dbReference type="ChEBI" id="CHEBI:16526"/>
        <dbReference type="ChEBI" id="CHEBI:32551"/>
        <dbReference type="ChEBI" id="CHEBI:57791"/>
        <dbReference type="EC" id="4.1.1.20"/>
    </reaction>
</comment>
<keyword evidence="7 13" id="KW-0456">Lyase</keyword>
<sequence>MKLLLIQRRLYVGGKKNKRESILDYFNYQDDGQLWAEQVPLADLANQYGTPLYVYSRATLERHWHAFDKSVGDYPHLICYAVKANSNLGVLNTLARLGSGFDIVSVGELERVLAAGGDPSKVVFSGVGKTEAEMKRALQLKIKCFNVESERELHRLNKVAAELGVKAPISLRINPDVDAKTHPYISTGLRDNKFGITFDRAAEVYRLAHSLSNLDVHGIDCHIGSQLTALAPFIDATDRLLALIDSLKAEGIHIRHLDVGGGLGVVYRDELPPQPSEYAKALLDRLERHRDLELIFEPGRAIAANAGVLVTKVEFLKHTEHKNFAIIDAAMNDLIRPALYQAWQDIIPLRPRQGEAQTYDLVGPVCETSDFLGKDRDLVLEEGDLLAVRSSGAYGFTMSSNYNSRPRVAEVMVDGNKAHLVRQRETLSSLWALESVYRSKVIFYAFPFF</sequence>
<dbReference type="InterPro" id="IPR009006">
    <property type="entry name" value="Ala_racemase/Decarboxylase_C"/>
</dbReference>
<dbReference type="EMBL" id="ACYU01000048">
    <property type="protein sequence ID" value="EEW07451.1"/>
    <property type="molecule type" value="Genomic_DNA"/>
</dbReference>
<dbReference type="Gene3D" id="2.40.37.10">
    <property type="entry name" value="Lyase, Ornithine Decarboxylase, Chain A, domain 1"/>
    <property type="match status" value="1"/>
</dbReference>
<evidence type="ECO:0000256" key="7">
    <source>
        <dbReference type="ARBA" id="ARBA00023239"/>
    </source>
</evidence>
<evidence type="ECO:0000313" key="19">
    <source>
        <dbReference type="Proteomes" id="UP000004827"/>
    </source>
</evidence>
<keyword evidence="6 13" id="KW-0457">Lysine biosynthesis</keyword>
<accession>D2YCP3</accession>
<protein>
    <recommendedName>
        <fullName evidence="12 13">Diaminopimelate decarboxylase</fullName>
        <shortName evidence="13">DAP decarboxylase</shortName>
        <shortName evidence="13">DAPDC</shortName>
        <ecNumber evidence="11 13">4.1.1.20</ecNumber>
    </recommendedName>
</protein>
<feature type="binding site" evidence="13">
    <location>
        <position position="262"/>
    </location>
    <ligand>
        <name>pyridoxal 5'-phosphate</name>
        <dbReference type="ChEBI" id="CHEBI:597326"/>
    </ligand>
</feature>
<evidence type="ECO:0000256" key="3">
    <source>
        <dbReference type="ARBA" id="ARBA00022605"/>
    </source>
</evidence>
<feature type="binding site" evidence="13">
    <location>
        <position position="367"/>
    </location>
    <ligand>
        <name>substrate</name>
    </ligand>
</feature>
<evidence type="ECO:0000256" key="2">
    <source>
        <dbReference type="ARBA" id="ARBA00011738"/>
    </source>
</evidence>
<evidence type="ECO:0000256" key="8">
    <source>
        <dbReference type="ARBA" id="ARBA00050464"/>
    </source>
</evidence>
<evidence type="ECO:0000256" key="11">
    <source>
        <dbReference type="ARBA" id="ARBA00066427"/>
    </source>
</evidence>
<evidence type="ECO:0000256" key="1">
    <source>
        <dbReference type="ARBA" id="ARBA00001933"/>
    </source>
</evidence>
<comment type="function">
    <text evidence="13">Specifically catalyzes the decarboxylation of meso-diaminopimelate (meso-DAP) to L-lysine.</text>
</comment>
<evidence type="ECO:0000256" key="14">
    <source>
        <dbReference type="PIRSR" id="PIRSR600183-50"/>
    </source>
</evidence>
<keyword evidence="4 13" id="KW-0210">Decarboxylase</keyword>
<feature type="binding site" evidence="13">
    <location>
        <position position="340"/>
    </location>
    <ligand>
        <name>substrate</name>
    </ligand>
</feature>
<evidence type="ECO:0000256" key="12">
    <source>
        <dbReference type="ARBA" id="ARBA00074972"/>
    </source>
</evidence>
<dbReference type="AlphaFoldDB" id="D2YCP3"/>
<dbReference type="FunFam" id="3.20.20.10:FF:000003">
    <property type="entry name" value="Diaminopimelate decarboxylase"/>
    <property type="match status" value="1"/>
</dbReference>
<dbReference type="InterPro" id="IPR002986">
    <property type="entry name" value="DAP_deCOOHase_LysA"/>
</dbReference>
<dbReference type="InterPro" id="IPR022643">
    <property type="entry name" value="De-COase2_C"/>
</dbReference>
<dbReference type="PROSITE" id="PS00879">
    <property type="entry name" value="ODR_DC_2_2"/>
    <property type="match status" value="1"/>
</dbReference>
<dbReference type="UniPathway" id="UPA00034">
    <property type="reaction ID" value="UER00027"/>
</dbReference>
<dbReference type="CDD" id="cd06828">
    <property type="entry name" value="PLPDE_III_DapDC"/>
    <property type="match status" value="1"/>
</dbReference>
<dbReference type="GO" id="GO:0030170">
    <property type="term" value="F:pyridoxal phosphate binding"/>
    <property type="evidence" value="ECO:0007669"/>
    <property type="project" value="UniProtKB-UniRule"/>
</dbReference>
<dbReference type="PROSITE" id="PS00878">
    <property type="entry name" value="ODR_DC_2_1"/>
    <property type="match status" value="1"/>
</dbReference>
<feature type="binding site" evidence="13">
    <location>
        <position position="300"/>
    </location>
    <ligand>
        <name>substrate</name>
    </ligand>
</feature>
<evidence type="ECO:0000256" key="9">
    <source>
        <dbReference type="ARBA" id="ARBA00060643"/>
    </source>
</evidence>
<evidence type="ECO:0000256" key="15">
    <source>
        <dbReference type="RuleBase" id="RU003738"/>
    </source>
</evidence>
<evidence type="ECO:0000259" key="17">
    <source>
        <dbReference type="Pfam" id="PF02784"/>
    </source>
</evidence>
<feature type="binding site" evidence="13">
    <location>
        <position position="394"/>
    </location>
    <ligand>
        <name>pyridoxal 5'-phosphate</name>
        <dbReference type="ChEBI" id="CHEBI:597326"/>
    </ligand>
</feature>
<comment type="cofactor">
    <cofactor evidence="1 13 14 15">
        <name>pyridoxal 5'-phosphate</name>
        <dbReference type="ChEBI" id="CHEBI:597326"/>
    </cofactor>
</comment>
<dbReference type="Gene3D" id="3.20.20.10">
    <property type="entry name" value="Alanine racemase"/>
    <property type="match status" value="1"/>
</dbReference>
<keyword evidence="3 13" id="KW-0028">Amino-acid biosynthesis</keyword>
<evidence type="ECO:0000256" key="6">
    <source>
        <dbReference type="ARBA" id="ARBA00023154"/>
    </source>
</evidence>
<comment type="subunit">
    <text evidence="2 13">Homodimer.</text>
</comment>
<dbReference type="EC" id="4.1.1.20" evidence="11 13"/>
<comment type="similarity">
    <text evidence="10 13">Belongs to the Orn/Lys/Arg decarboxylase class-II family. LysA subfamily.</text>
</comment>
<gene>
    <name evidence="13 18" type="primary">lysA</name>
    <name evidence="18" type="ORF">VMB_12900</name>
</gene>
<feature type="binding site" evidence="13">
    <location>
        <begin position="297"/>
        <end position="300"/>
    </location>
    <ligand>
        <name>pyridoxal 5'-phosphate</name>
        <dbReference type="ChEBI" id="CHEBI:597326"/>
    </ligand>
</feature>
<evidence type="ECO:0000256" key="13">
    <source>
        <dbReference type="HAMAP-Rule" id="MF_02120"/>
    </source>
</evidence>
<dbReference type="GO" id="GO:0008836">
    <property type="term" value="F:diaminopimelate decarboxylase activity"/>
    <property type="evidence" value="ECO:0007669"/>
    <property type="project" value="UniProtKB-UniRule"/>
</dbReference>
<evidence type="ECO:0000313" key="18">
    <source>
        <dbReference type="EMBL" id="EEW07451.1"/>
    </source>
</evidence>
<comment type="pathway">
    <text evidence="9 13 15">Amino-acid biosynthesis; L-lysine biosynthesis via DAP pathway; L-lysine from DL-2,6-diaminopimelate: step 1/1.</text>
</comment>
<evidence type="ECO:0000256" key="10">
    <source>
        <dbReference type="ARBA" id="ARBA00060983"/>
    </source>
</evidence>
<dbReference type="HAMAP" id="MF_02120">
    <property type="entry name" value="LysA"/>
    <property type="match status" value="1"/>
</dbReference>
<dbReference type="Pfam" id="PF00278">
    <property type="entry name" value="Orn_DAP_Arg_deC"/>
    <property type="match status" value="1"/>
</dbReference>